<dbReference type="EC" id="5.2.1.8" evidence="4"/>
<evidence type="ECO:0000256" key="1">
    <source>
        <dbReference type="ARBA" id="ARBA00000971"/>
    </source>
</evidence>
<protein>
    <recommendedName>
        <fullName evidence="4">Peptidyl-prolyl cis-trans isomerase</fullName>
        <ecNumber evidence="4">5.2.1.8</ecNumber>
    </recommendedName>
</protein>
<dbReference type="InterPro" id="IPR046357">
    <property type="entry name" value="PPIase_dom_sf"/>
</dbReference>
<name>A0A9X3D1K2_9FLAO</name>
<feature type="domain" description="PPIase FKBP-type" evidence="5">
    <location>
        <begin position="89"/>
        <end position="176"/>
    </location>
</feature>
<accession>A0A9X3D1K2</accession>
<comment type="similarity">
    <text evidence="4">Belongs to the FKBP-type PPIase family.</text>
</comment>
<proteinExistence type="inferred from homology"/>
<dbReference type="Pfam" id="PF00254">
    <property type="entry name" value="FKBP_C"/>
    <property type="match status" value="1"/>
</dbReference>
<dbReference type="Proteomes" id="UP001148482">
    <property type="component" value="Unassembled WGS sequence"/>
</dbReference>
<keyword evidence="7" id="KW-1185">Reference proteome</keyword>
<dbReference type="InterPro" id="IPR001179">
    <property type="entry name" value="PPIase_FKBP_dom"/>
</dbReference>
<evidence type="ECO:0000259" key="5">
    <source>
        <dbReference type="PROSITE" id="PS50059"/>
    </source>
</evidence>
<dbReference type="PROSITE" id="PS51257">
    <property type="entry name" value="PROKAR_LIPOPROTEIN"/>
    <property type="match status" value="1"/>
</dbReference>
<dbReference type="EMBL" id="JAPJDA010000031">
    <property type="protein sequence ID" value="MCX2839604.1"/>
    <property type="molecule type" value="Genomic_DNA"/>
</dbReference>
<dbReference type="NCBIfam" id="TIGR03516">
    <property type="entry name" value="ppisom_GldI"/>
    <property type="match status" value="1"/>
</dbReference>
<reference evidence="6" key="1">
    <citation type="submission" date="2022-11" db="EMBL/GenBank/DDBJ databases">
        <title>Salinimicrobium profundisediminis sp. nov., isolated from deep-sea sediment of the Mariana Trench.</title>
        <authorList>
            <person name="Fu H."/>
        </authorList>
    </citation>
    <scope>NUCLEOTIDE SEQUENCE</scope>
    <source>
        <strain evidence="6">MT39</strain>
    </source>
</reference>
<evidence type="ECO:0000256" key="2">
    <source>
        <dbReference type="ARBA" id="ARBA00023110"/>
    </source>
</evidence>
<dbReference type="InterPro" id="IPR019869">
    <property type="entry name" value="Motility-assoc_PPIase_GldI"/>
</dbReference>
<organism evidence="6 7">
    <name type="scientific">Salinimicrobium profundisediminis</name>
    <dbReference type="NCBI Taxonomy" id="2994553"/>
    <lineage>
        <taxon>Bacteria</taxon>
        <taxon>Pseudomonadati</taxon>
        <taxon>Bacteroidota</taxon>
        <taxon>Flavobacteriia</taxon>
        <taxon>Flavobacteriales</taxon>
        <taxon>Flavobacteriaceae</taxon>
        <taxon>Salinimicrobium</taxon>
    </lineage>
</organism>
<sequence length="187" mass="21349">MKMKYVILFIGLLLFSCKSPEARRPVTQESGSYINEAVERNRKIVAEEEARIQKIIETDTTREYISSANGFWYYYNKKDTTAAKTPKFGDVVEFDYNLKTLGGRDIYTDEEIAPRTYAIDQEELFSGLRQGLKLMKEGETVTFLFPSHKAFGYYGDKKRIGADVPLISTVTLIDISEAPEANQENNN</sequence>
<keyword evidence="2 3" id="KW-0697">Rotamase</keyword>
<comment type="caution">
    <text evidence="6">The sequence shown here is derived from an EMBL/GenBank/DDBJ whole genome shotgun (WGS) entry which is preliminary data.</text>
</comment>
<dbReference type="PROSITE" id="PS50059">
    <property type="entry name" value="FKBP_PPIASE"/>
    <property type="match status" value="1"/>
</dbReference>
<dbReference type="GO" id="GO:0003755">
    <property type="term" value="F:peptidyl-prolyl cis-trans isomerase activity"/>
    <property type="evidence" value="ECO:0007669"/>
    <property type="project" value="UniProtKB-UniRule"/>
</dbReference>
<evidence type="ECO:0000313" key="6">
    <source>
        <dbReference type="EMBL" id="MCX2839604.1"/>
    </source>
</evidence>
<evidence type="ECO:0000256" key="4">
    <source>
        <dbReference type="RuleBase" id="RU003915"/>
    </source>
</evidence>
<keyword evidence="3 4" id="KW-0413">Isomerase</keyword>
<evidence type="ECO:0000313" key="7">
    <source>
        <dbReference type="Proteomes" id="UP001148482"/>
    </source>
</evidence>
<dbReference type="AlphaFoldDB" id="A0A9X3D1K2"/>
<evidence type="ECO:0000256" key="3">
    <source>
        <dbReference type="PROSITE-ProRule" id="PRU00277"/>
    </source>
</evidence>
<comment type="catalytic activity">
    <reaction evidence="1 3 4">
        <text>[protein]-peptidylproline (omega=180) = [protein]-peptidylproline (omega=0)</text>
        <dbReference type="Rhea" id="RHEA:16237"/>
        <dbReference type="Rhea" id="RHEA-COMP:10747"/>
        <dbReference type="Rhea" id="RHEA-COMP:10748"/>
        <dbReference type="ChEBI" id="CHEBI:83833"/>
        <dbReference type="ChEBI" id="CHEBI:83834"/>
        <dbReference type="EC" id="5.2.1.8"/>
    </reaction>
</comment>
<gene>
    <name evidence="6" type="primary">gldI</name>
    <name evidence="6" type="ORF">OQ279_15765</name>
</gene>
<dbReference type="Gene3D" id="3.10.50.40">
    <property type="match status" value="1"/>
</dbReference>
<dbReference type="SUPFAM" id="SSF54534">
    <property type="entry name" value="FKBP-like"/>
    <property type="match status" value="1"/>
</dbReference>